<keyword evidence="4" id="KW-1185">Reference proteome</keyword>
<dbReference type="EMBL" id="JACHFD010000001">
    <property type="protein sequence ID" value="MBB5350158.1"/>
    <property type="molecule type" value="Genomic_DNA"/>
</dbReference>
<dbReference type="InterPro" id="IPR005658">
    <property type="entry name" value="Prot_inh_ecotin"/>
</dbReference>
<dbReference type="Gene3D" id="2.60.40.550">
    <property type="entry name" value="Ecotin"/>
    <property type="match status" value="1"/>
</dbReference>
<dbReference type="PANTHER" id="PTHR35890:SF3">
    <property type="entry name" value="ECOTIN"/>
    <property type="match status" value="1"/>
</dbReference>
<dbReference type="GO" id="GO:0004867">
    <property type="term" value="F:serine-type endopeptidase inhibitor activity"/>
    <property type="evidence" value="ECO:0007669"/>
    <property type="project" value="InterPro"/>
</dbReference>
<protein>
    <submittedName>
        <fullName evidence="3">Ecotin</fullName>
    </submittedName>
</protein>
<dbReference type="InterPro" id="IPR036198">
    <property type="entry name" value="Ecotin_sf"/>
</dbReference>
<dbReference type="SUPFAM" id="SSF49772">
    <property type="entry name" value="Ecotin, trypsin inhibitor"/>
    <property type="match status" value="1"/>
</dbReference>
<dbReference type="PROSITE" id="PS51257">
    <property type="entry name" value="PROKAR_LIPOPROTEIN"/>
    <property type="match status" value="1"/>
</dbReference>
<organism evidence="3 4">
    <name type="scientific">Haloferula luteola</name>
    <dbReference type="NCBI Taxonomy" id="595692"/>
    <lineage>
        <taxon>Bacteria</taxon>
        <taxon>Pseudomonadati</taxon>
        <taxon>Verrucomicrobiota</taxon>
        <taxon>Verrucomicrobiia</taxon>
        <taxon>Verrucomicrobiales</taxon>
        <taxon>Verrucomicrobiaceae</taxon>
        <taxon>Haloferula</taxon>
    </lineage>
</organism>
<comment type="similarity">
    <text evidence="1">Belongs to the protease inhibitor I11 (ecotin) family.</text>
</comment>
<reference evidence="3 4" key="1">
    <citation type="submission" date="2020-08" db="EMBL/GenBank/DDBJ databases">
        <title>Genomic Encyclopedia of Type Strains, Phase IV (KMG-IV): sequencing the most valuable type-strain genomes for metagenomic binning, comparative biology and taxonomic classification.</title>
        <authorList>
            <person name="Goeker M."/>
        </authorList>
    </citation>
    <scope>NUCLEOTIDE SEQUENCE [LARGE SCALE GENOMIC DNA]</scope>
    <source>
        <strain evidence="3 4">YC6886</strain>
    </source>
</reference>
<feature type="chain" id="PRO_5033025206" evidence="2">
    <location>
        <begin position="19"/>
        <end position="155"/>
    </location>
</feature>
<name>A0A840V5U5_9BACT</name>
<proteinExistence type="inferred from homology"/>
<dbReference type="Pfam" id="PF03974">
    <property type="entry name" value="Ecotin"/>
    <property type="match status" value="1"/>
</dbReference>
<dbReference type="Proteomes" id="UP000557717">
    <property type="component" value="Unassembled WGS sequence"/>
</dbReference>
<evidence type="ECO:0000256" key="2">
    <source>
        <dbReference type="SAM" id="SignalP"/>
    </source>
</evidence>
<dbReference type="PANTHER" id="PTHR35890">
    <property type="match status" value="1"/>
</dbReference>
<sequence length="155" mass="17242">MKTLMTLGWMGAAACATAAEPLEAFPKAEEGMSRWVLRLPEREDAGRLRVEVVVGKLVMTDGVNRHFYGGSLESRTVEGWGYDYWILPELGPMIGTRMAPPEGAPKVETFVTLGGDPVWFPYQSQLPVVLYVPEGCEVRYRIWTAPEELEPVPEG</sequence>
<feature type="signal peptide" evidence="2">
    <location>
        <begin position="1"/>
        <end position="18"/>
    </location>
</feature>
<gene>
    <name evidence="3" type="ORF">HNR46_000379</name>
</gene>
<evidence type="ECO:0000313" key="4">
    <source>
        <dbReference type="Proteomes" id="UP000557717"/>
    </source>
</evidence>
<dbReference type="AlphaFoldDB" id="A0A840V5U5"/>
<evidence type="ECO:0000313" key="3">
    <source>
        <dbReference type="EMBL" id="MBB5350158.1"/>
    </source>
</evidence>
<comment type="caution">
    <text evidence="3">The sequence shown here is derived from an EMBL/GenBank/DDBJ whole genome shotgun (WGS) entry which is preliminary data.</text>
</comment>
<keyword evidence="2" id="KW-0732">Signal</keyword>
<dbReference type="RefSeq" id="WP_184015236.1">
    <property type="nucleotide sequence ID" value="NZ_JACHFD010000001.1"/>
</dbReference>
<evidence type="ECO:0000256" key="1">
    <source>
        <dbReference type="ARBA" id="ARBA00010558"/>
    </source>
</evidence>
<accession>A0A840V5U5</accession>